<dbReference type="EMBL" id="GG745334">
    <property type="protein sequence ID" value="KNE59632.1"/>
    <property type="molecule type" value="Genomic_DNA"/>
</dbReference>
<sequence>MASPGPPVPSTSTPSPSVTSSSTRNTDGTTRPTSTSGTGTATTTTSSATTPSPTRTLVDVTNSNIRACHQYPLRRLGDLTLEWASFLYTGQGRPTTPFTAVQANLTAAVMASWQNKVVAGCLQFPQFDARLFFCTDGSVANQACPVSDKCPLAGQRLLGDPPSTANTTLPSTSINGTSTAIVAGAPRRVVDDLAQSATLVPPTERPSDTSSSSSTFTSLSSSTSTLPTPTTPVVVATDATVFGCWGLGQQWVCEQPTDAAGLSAASAGLTSTSATPTGLRLCPLTLTGLPTTTAEPSKWVPALVPTAAAGPSNTAGTKDEVASSGGSATASIIAGSLSSILVITAAAAFLIYRRRKKHPVHHHTKNSHHSMRAAPALMPFAPMAMSSRPLSPSTTSTTELTVSQHRLGESVIVAADIVPAPDSSRPESIPSFNVPDLVDVWTEYQTWVFHLVDAHLQRLSPTDQTHLTILQALTGQAFLLSPMLHPTAAAADGTAPALQSRPISRASLYLTGECPPPLVAHKAALLFQLADLLFAHFVRSRFLVESKVPAFNRFIFTHHPSYAQTAATSILPGELYSALHTLAEPGSATRAPFLAILRDDMTQTATDLIRLFAVHRIPGLGADRARRFVERTVDVVLAVKAMDPSLVFVFPPTNASVDAERMDWSVPVIRRPETGRCCQQQQWWREVTRRAPAARRTSAR</sequence>
<dbReference type="VEuPathDB" id="FungiDB:AMAG_03887"/>
<dbReference type="Proteomes" id="UP000054350">
    <property type="component" value="Unassembled WGS sequence"/>
</dbReference>
<dbReference type="OrthoDB" id="5576233at2759"/>
<keyword evidence="2" id="KW-0472">Membrane</keyword>
<evidence type="ECO:0000313" key="3">
    <source>
        <dbReference type="EMBL" id="KNE59632.1"/>
    </source>
</evidence>
<feature type="transmembrane region" description="Helical" evidence="2">
    <location>
        <begin position="332"/>
        <end position="352"/>
    </location>
</feature>
<feature type="region of interest" description="Disordered" evidence="1">
    <location>
        <begin position="1"/>
        <end position="56"/>
    </location>
</feature>
<feature type="region of interest" description="Disordered" evidence="1">
    <location>
        <begin position="197"/>
        <end position="231"/>
    </location>
</feature>
<reference evidence="3 4" key="1">
    <citation type="submission" date="2009-11" db="EMBL/GenBank/DDBJ databases">
        <title>Annotation of Allomyces macrogynus ATCC 38327.</title>
        <authorList>
            <consortium name="The Broad Institute Genome Sequencing Platform"/>
            <person name="Russ C."/>
            <person name="Cuomo C."/>
            <person name="Burger G."/>
            <person name="Gray M.W."/>
            <person name="Holland P.W.H."/>
            <person name="King N."/>
            <person name="Lang F.B.F."/>
            <person name="Roger A.J."/>
            <person name="Ruiz-Trillo I."/>
            <person name="Young S.K."/>
            <person name="Zeng Q."/>
            <person name="Gargeya S."/>
            <person name="Fitzgerald M."/>
            <person name="Haas B."/>
            <person name="Abouelleil A."/>
            <person name="Alvarado L."/>
            <person name="Arachchi H.M."/>
            <person name="Berlin A."/>
            <person name="Chapman S.B."/>
            <person name="Gearin G."/>
            <person name="Goldberg J."/>
            <person name="Griggs A."/>
            <person name="Gujja S."/>
            <person name="Hansen M."/>
            <person name="Heiman D."/>
            <person name="Howarth C."/>
            <person name="Larimer J."/>
            <person name="Lui A."/>
            <person name="MacDonald P.J.P."/>
            <person name="McCowen C."/>
            <person name="Montmayeur A."/>
            <person name="Murphy C."/>
            <person name="Neiman D."/>
            <person name="Pearson M."/>
            <person name="Priest M."/>
            <person name="Roberts A."/>
            <person name="Saif S."/>
            <person name="Shea T."/>
            <person name="Sisk P."/>
            <person name="Stolte C."/>
            <person name="Sykes S."/>
            <person name="Wortman J."/>
            <person name="Nusbaum C."/>
            <person name="Birren B."/>
        </authorList>
    </citation>
    <scope>NUCLEOTIDE SEQUENCE [LARGE SCALE GENOMIC DNA]</scope>
    <source>
        <strain evidence="3 4">ATCC 38327</strain>
    </source>
</reference>
<dbReference type="AlphaFoldDB" id="A0A0L0SB21"/>
<name>A0A0L0SB21_ALLM3</name>
<accession>A0A0L0SB21</accession>
<reference evidence="4" key="2">
    <citation type="submission" date="2009-11" db="EMBL/GenBank/DDBJ databases">
        <title>The Genome Sequence of Allomyces macrogynus strain ATCC 38327.</title>
        <authorList>
            <consortium name="The Broad Institute Genome Sequencing Platform"/>
            <person name="Russ C."/>
            <person name="Cuomo C."/>
            <person name="Shea T."/>
            <person name="Young S.K."/>
            <person name="Zeng Q."/>
            <person name="Koehrsen M."/>
            <person name="Haas B."/>
            <person name="Borodovsky M."/>
            <person name="Guigo R."/>
            <person name="Alvarado L."/>
            <person name="Berlin A."/>
            <person name="Borenstein D."/>
            <person name="Chen Z."/>
            <person name="Engels R."/>
            <person name="Freedman E."/>
            <person name="Gellesch M."/>
            <person name="Goldberg J."/>
            <person name="Griggs A."/>
            <person name="Gujja S."/>
            <person name="Heiman D."/>
            <person name="Hepburn T."/>
            <person name="Howarth C."/>
            <person name="Jen D."/>
            <person name="Larson L."/>
            <person name="Lewis B."/>
            <person name="Mehta T."/>
            <person name="Park D."/>
            <person name="Pearson M."/>
            <person name="Roberts A."/>
            <person name="Saif S."/>
            <person name="Shenoy N."/>
            <person name="Sisk P."/>
            <person name="Stolte C."/>
            <person name="Sykes S."/>
            <person name="Walk T."/>
            <person name="White J."/>
            <person name="Yandava C."/>
            <person name="Burger G."/>
            <person name="Gray M.W."/>
            <person name="Holland P.W.H."/>
            <person name="King N."/>
            <person name="Lang F.B.F."/>
            <person name="Roger A.J."/>
            <person name="Ruiz-Trillo I."/>
            <person name="Lander E."/>
            <person name="Nusbaum C."/>
        </authorList>
    </citation>
    <scope>NUCLEOTIDE SEQUENCE [LARGE SCALE GENOMIC DNA]</scope>
    <source>
        <strain evidence="4">ATCC 38327</strain>
    </source>
</reference>
<feature type="compositionally biased region" description="Low complexity" evidence="1">
    <location>
        <begin position="10"/>
        <end position="56"/>
    </location>
</feature>
<dbReference type="CDD" id="cd12087">
    <property type="entry name" value="TM_EGFR-like"/>
    <property type="match status" value="1"/>
</dbReference>
<evidence type="ECO:0000256" key="2">
    <source>
        <dbReference type="SAM" id="Phobius"/>
    </source>
</evidence>
<evidence type="ECO:0000313" key="4">
    <source>
        <dbReference type="Proteomes" id="UP000054350"/>
    </source>
</evidence>
<keyword evidence="4" id="KW-1185">Reference proteome</keyword>
<organism evidence="3 4">
    <name type="scientific">Allomyces macrogynus (strain ATCC 38327)</name>
    <name type="common">Allomyces javanicus var. macrogynus</name>
    <dbReference type="NCBI Taxonomy" id="578462"/>
    <lineage>
        <taxon>Eukaryota</taxon>
        <taxon>Fungi</taxon>
        <taxon>Fungi incertae sedis</taxon>
        <taxon>Blastocladiomycota</taxon>
        <taxon>Blastocladiomycetes</taxon>
        <taxon>Blastocladiales</taxon>
        <taxon>Blastocladiaceae</taxon>
        <taxon>Allomyces</taxon>
    </lineage>
</organism>
<keyword evidence="2" id="KW-1133">Transmembrane helix</keyword>
<feature type="compositionally biased region" description="Low complexity" evidence="1">
    <location>
        <begin position="208"/>
        <end position="231"/>
    </location>
</feature>
<keyword evidence="2" id="KW-0812">Transmembrane</keyword>
<protein>
    <submittedName>
        <fullName evidence="3">Uncharacterized protein</fullName>
    </submittedName>
</protein>
<proteinExistence type="predicted"/>
<evidence type="ECO:0000256" key="1">
    <source>
        <dbReference type="SAM" id="MobiDB-lite"/>
    </source>
</evidence>
<gene>
    <name evidence="3" type="ORF">AMAG_03887</name>
</gene>